<dbReference type="InterPro" id="IPR051829">
    <property type="entry name" value="Multiheme_Cytochr_ET"/>
</dbReference>
<dbReference type="OrthoDB" id="234670at2"/>
<dbReference type="PANTHER" id="PTHR35038:SF8">
    <property type="entry name" value="C-TYPE POLYHEME CYTOCHROME OMCC"/>
    <property type="match status" value="1"/>
</dbReference>
<keyword evidence="2" id="KW-0472">Membrane</keyword>
<gene>
    <name evidence="4" type="primary">pcrC_2</name>
    <name evidence="4" type="ORF">Pla52n_31180</name>
</gene>
<keyword evidence="2" id="KW-0812">Transmembrane</keyword>
<dbReference type="InterPro" id="IPR023155">
    <property type="entry name" value="Cyt_c-552/4"/>
</dbReference>
<accession>A0A5C6B0Z7</accession>
<evidence type="ECO:0000313" key="4">
    <source>
        <dbReference type="EMBL" id="TWU05072.1"/>
    </source>
</evidence>
<proteinExistence type="predicted"/>
<organism evidence="4 5">
    <name type="scientific">Stieleria varia</name>
    <dbReference type="NCBI Taxonomy" id="2528005"/>
    <lineage>
        <taxon>Bacteria</taxon>
        <taxon>Pseudomonadati</taxon>
        <taxon>Planctomycetota</taxon>
        <taxon>Planctomycetia</taxon>
        <taxon>Pirellulales</taxon>
        <taxon>Pirellulaceae</taxon>
        <taxon>Stieleria</taxon>
    </lineage>
</organism>
<dbReference type="Proteomes" id="UP000320176">
    <property type="component" value="Unassembled WGS sequence"/>
</dbReference>
<evidence type="ECO:0000313" key="5">
    <source>
        <dbReference type="Proteomes" id="UP000320176"/>
    </source>
</evidence>
<evidence type="ECO:0000256" key="1">
    <source>
        <dbReference type="ARBA" id="ARBA00022729"/>
    </source>
</evidence>
<dbReference type="CDD" id="cd08168">
    <property type="entry name" value="Cytochrom_C3"/>
    <property type="match status" value="1"/>
</dbReference>
<dbReference type="InterPro" id="IPR036280">
    <property type="entry name" value="Multihaem_cyt_sf"/>
</dbReference>
<keyword evidence="1" id="KW-0732">Signal</keyword>
<dbReference type="SUPFAM" id="SSF48695">
    <property type="entry name" value="Multiheme cytochromes"/>
    <property type="match status" value="1"/>
</dbReference>
<dbReference type="Pfam" id="PF13435">
    <property type="entry name" value="Cytochrome_C554"/>
    <property type="match status" value="1"/>
</dbReference>
<comment type="caution">
    <text evidence="4">The sequence shown here is derived from an EMBL/GenBank/DDBJ whole genome shotgun (WGS) entry which is preliminary data.</text>
</comment>
<evidence type="ECO:0000259" key="3">
    <source>
        <dbReference type="Pfam" id="PF13435"/>
    </source>
</evidence>
<keyword evidence="5" id="KW-1185">Reference proteome</keyword>
<reference evidence="4 5" key="1">
    <citation type="submission" date="2019-02" db="EMBL/GenBank/DDBJ databases">
        <title>Deep-cultivation of Planctomycetes and their phenomic and genomic characterization uncovers novel biology.</title>
        <authorList>
            <person name="Wiegand S."/>
            <person name="Jogler M."/>
            <person name="Boedeker C."/>
            <person name="Pinto D."/>
            <person name="Vollmers J."/>
            <person name="Rivas-Marin E."/>
            <person name="Kohn T."/>
            <person name="Peeters S.H."/>
            <person name="Heuer A."/>
            <person name="Rast P."/>
            <person name="Oberbeckmann S."/>
            <person name="Bunk B."/>
            <person name="Jeske O."/>
            <person name="Meyerdierks A."/>
            <person name="Storesund J.E."/>
            <person name="Kallscheuer N."/>
            <person name="Luecker S."/>
            <person name="Lage O.M."/>
            <person name="Pohl T."/>
            <person name="Merkel B.J."/>
            <person name="Hornburger P."/>
            <person name="Mueller R.-W."/>
            <person name="Bruemmer F."/>
            <person name="Labrenz M."/>
            <person name="Spormann A.M."/>
            <person name="Op Den Camp H."/>
            <person name="Overmann J."/>
            <person name="Amann R."/>
            <person name="Jetten M.S.M."/>
            <person name="Mascher T."/>
            <person name="Medema M.H."/>
            <person name="Devos D.P."/>
            <person name="Kaster A.-K."/>
            <person name="Ovreas L."/>
            <person name="Rohde M."/>
            <person name="Galperin M.Y."/>
            <person name="Jogler C."/>
        </authorList>
    </citation>
    <scope>NUCLEOTIDE SEQUENCE [LARGE SCALE GENOMIC DNA]</scope>
    <source>
        <strain evidence="4 5">Pla52n</strain>
    </source>
</reference>
<dbReference type="EMBL" id="SJPN01000003">
    <property type="protein sequence ID" value="TWU05072.1"/>
    <property type="molecule type" value="Genomic_DNA"/>
</dbReference>
<name>A0A5C6B0Z7_9BACT</name>
<dbReference type="PANTHER" id="PTHR35038">
    <property type="entry name" value="DISSIMILATORY SULFITE REDUCTASE SIRA"/>
    <property type="match status" value="1"/>
</dbReference>
<feature type="transmembrane region" description="Helical" evidence="2">
    <location>
        <begin position="5"/>
        <end position="22"/>
    </location>
</feature>
<feature type="domain" description="Cytochrome c-552/4" evidence="3">
    <location>
        <begin position="255"/>
        <end position="292"/>
    </location>
</feature>
<protein>
    <submittedName>
        <fullName evidence="4">Perchlorate reductase subunit gamma</fullName>
    </submittedName>
</protein>
<dbReference type="RefSeq" id="WP_146520384.1">
    <property type="nucleotide sequence ID" value="NZ_CP151726.1"/>
</dbReference>
<sequence>MRSPWIIGLFVIAFAVVVYYFTTTGSDGQQDDVAERLRQRQMRESVGSAVVENDVVADEPDWAALEAAGKGVPVPKVLDVRPGEGGMFWFVGYPGEPFGIEIPFGAGRFRTPPAEQEPVHENPGFLGANVCAECHQEKHDSFIHTAHHRTSRLPETEAFGGSFEEGKNVLSTKSPQVAFKMVERDGKFYQRVSYYGWQFEVPMDIIVGSGKLGESYLYWHEDGLYQANVSYAETADGWINSPGYLDGDANYSRSIGSRCVECHFTYADSRGEGNQFTESSFILGVSCERCHGTGEKHVEFHRQNKDEKKGQHISVPTQLSRQGQLDLCGQCHSTVTPAKGEPFAFQPGDRFEDRFEAPDPNEAGNSVHTSNQVARLSLSKCFQETEMACADCHDPHKHERGNKRLFSERCMKCHEVSECGMNDQPVDGLDLAANCVDCHVPVKESERMRMELGSESVFPPLRDHFIRVDRAATKEYLQSLKTVPQ</sequence>
<dbReference type="AlphaFoldDB" id="A0A5C6B0Z7"/>
<dbReference type="Gene3D" id="1.10.1130.10">
    <property type="entry name" value="Flavocytochrome C3, Chain A"/>
    <property type="match status" value="1"/>
</dbReference>
<evidence type="ECO:0000256" key="2">
    <source>
        <dbReference type="SAM" id="Phobius"/>
    </source>
</evidence>
<keyword evidence="2" id="KW-1133">Transmembrane helix</keyword>